<dbReference type="AlphaFoldDB" id="A0AAU9W8V9"/>
<protein>
    <recommendedName>
        <fullName evidence="4">Secreted protein</fullName>
    </recommendedName>
</protein>
<reference evidence="2 3" key="1">
    <citation type="submission" date="2022-05" db="EMBL/GenBank/DDBJ databases">
        <authorList>
            <consortium name="Genoscope - CEA"/>
            <person name="William W."/>
        </authorList>
    </citation>
    <scope>NUCLEOTIDE SEQUENCE [LARGE SCALE GENOMIC DNA]</scope>
</reference>
<gene>
    <name evidence="2" type="ORF">PMEA_00034947</name>
</gene>
<name>A0AAU9W8V9_9CNID</name>
<accession>A0AAU9W8V9</accession>
<evidence type="ECO:0000313" key="3">
    <source>
        <dbReference type="Proteomes" id="UP001159428"/>
    </source>
</evidence>
<keyword evidence="1" id="KW-0732">Signal</keyword>
<keyword evidence="3" id="KW-1185">Reference proteome</keyword>
<dbReference type="EMBL" id="CALNXJ010000009">
    <property type="protein sequence ID" value="CAH3104920.1"/>
    <property type="molecule type" value="Genomic_DNA"/>
</dbReference>
<organism evidence="2 3">
    <name type="scientific">Pocillopora meandrina</name>
    <dbReference type="NCBI Taxonomy" id="46732"/>
    <lineage>
        <taxon>Eukaryota</taxon>
        <taxon>Metazoa</taxon>
        <taxon>Cnidaria</taxon>
        <taxon>Anthozoa</taxon>
        <taxon>Hexacorallia</taxon>
        <taxon>Scleractinia</taxon>
        <taxon>Astrocoeniina</taxon>
        <taxon>Pocilloporidae</taxon>
        <taxon>Pocillopora</taxon>
    </lineage>
</organism>
<feature type="chain" id="PRO_5043740086" description="Secreted protein" evidence="1">
    <location>
        <begin position="18"/>
        <end position="76"/>
    </location>
</feature>
<comment type="caution">
    <text evidence="2">The sequence shown here is derived from an EMBL/GenBank/DDBJ whole genome shotgun (WGS) entry which is preliminary data.</text>
</comment>
<sequence>MGFHVTMWMNVLLESLAIVITKFAKTGSFHCPFLEGFEKNRTLRSGFLGDGRLCHDVDECENGTHSLFGGKACLAY</sequence>
<dbReference type="Proteomes" id="UP001159428">
    <property type="component" value="Unassembled WGS sequence"/>
</dbReference>
<evidence type="ECO:0000256" key="1">
    <source>
        <dbReference type="SAM" id="SignalP"/>
    </source>
</evidence>
<proteinExistence type="predicted"/>
<evidence type="ECO:0008006" key="4">
    <source>
        <dbReference type="Google" id="ProtNLM"/>
    </source>
</evidence>
<feature type="signal peptide" evidence="1">
    <location>
        <begin position="1"/>
        <end position="17"/>
    </location>
</feature>
<evidence type="ECO:0000313" key="2">
    <source>
        <dbReference type="EMBL" id="CAH3104920.1"/>
    </source>
</evidence>